<feature type="topological domain" description="Periplasmic" evidence="7">
    <location>
        <begin position="23"/>
        <end position="92"/>
    </location>
</feature>
<organism evidence="8 9">
    <name type="scientific">Spectribacter acetivorans</name>
    <dbReference type="NCBI Taxonomy" id="3075603"/>
    <lineage>
        <taxon>Bacteria</taxon>
        <taxon>Pseudomonadati</taxon>
        <taxon>Pseudomonadota</taxon>
        <taxon>Gammaproteobacteria</taxon>
        <taxon>Salinisphaerales</taxon>
        <taxon>Salinisphaeraceae</taxon>
        <taxon>Spectribacter</taxon>
    </lineage>
</organism>
<dbReference type="PANTHER" id="PTHR37485:SF1">
    <property type="entry name" value="CELL DIVISION PROTEIN FTSB"/>
    <property type="match status" value="1"/>
</dbReference>
<evidence type="ECO:0000256" key="4">
    <source>
        <dbReference type="ARBA" id="ARBA00022989"/>
    </source>
</evidence>
<comment type="subunit">
    <text evidence="7">Part of a complex composed of FtsB, FtsL and FtsQ.</text>
</comment>
<feature type="topological domain" description="Cytoplasmic" evidence="7">
    <location>
        <begin position="1"/>
        <end position="4"/>
    </location>
</feature>
<keyword evidence="7" id="KW-0997">Cell inner membrane</keyword>
<dbReference type="HAMAP" id="MF_00599">
    <property type="entry name" value="FtsB"/>
    <property type="match status" value="1"/>
</dbReference>
<proteinExistence type="inferred from homology"/>
<evidence type="ECO:0000313" key="9">
    <source>
        <dbReference type="Proteomes" id="UP001259982"/>
    </source>
</evidence>
<comment type="function">
    <text evidence="7">Essential cell division protein. May link together the upstream cell division proteins, which are predominantly cytoplasmic, with the downstream cell division proteins, which are predominantly periplasmic.</text>
</comment>
<comment type="caution">
    <text evidence="8">The sequence shown here is derived from an EMBL/GenBank/DDBJ whole genome shotgun (WGS) entry which is preliminary data.</text>
</comment>
<keyword evidence="5 7" id="KW-0472">Membrane</keyword>
<comment type="similarity">
    <text evidence="7">Belongs to the FtsB family.</text>
</comment>
<evidence type="ECO:0000256" key="7">
    <source>
        <dbReference type="HAMAP-Rule" id="MF_00599"/>
    </source>
</evidence>
<dbReference type="RefSeq" id="WP_311653270.1">
    <property type="nucleotide sequence ID" value="NZ_JAVRHY010000002.1"/>
</dbReference>
<dbReference type="InterPro" id="IPR007060">
    <property type="entry name" value="FtsL/DivIC"/>
</dbReference>
<keyword evidence="9" id="KW-1185">Reference proteome</keyword>
<evidence type="ECO:0000256" key="3">
    <source>
        <dbReference type="ARBA" id="ARBA00022692"/>
    </source>
</evidence>
<sequence>MDRIAIIALCLLIAGLQFRLWVGDGGYADTHRLSQEIETLAGENEVLRARNDAMAAEIAELDDGGKAMEGRARSDLGMIKQGEQFYLVIDRR</sequence>
<evidence type="ECO:0000256" key="2">
    <source>
        <dbReference type="ARBA" id="ARBA00022618"/>
    </source>
</evidence>
<dbReference type="PANTHER" id="PTHR37485">
    <property type="entry name" value="CELL DIVISION PROTEIN FTSB"/>
    <property type="match status" value="1"/>
</dbReference>
<keyword evidence="2 7" id="KW-0132">Cell division</keyword>
<keyword evidence="6 7" id="KW-0131">Cell cycle</keyword>
<keyword evidence="3 7" id="KW-0812">Transmembrane</keyword>
<evidence type="ECO:0000313" key="8">
    <source>
        <dbReference type="EMBL" id="MDT0617342.1"/>
    </source>
</evidence>
<evidence type="ECO:0000256" key="6">
    <source>
        <dbReference type="ARBA" id="ARBA00023306"/>
    </source>
</evidence>
<accession>A0ABU3B677</accession>
<name>A0ABU3B677_9GAMM</name>
<dbReference type="Pfam" id="PF04977">
    <property type="entry name" value="DivIC"/>
    <property type="match status" value="1"/>
</dbReference>
<evidence type="ECO:0000256" key="1">
    <source>
        <dbReference type="ARBA" id="ARBA00022475"/>
    </source>
</evidence>
<protein>
    <recommendedName>
        <fullName evidence="7">Cell division protein FtsB</fullName>
    </recommendedName>
</protein>
<reference evidence="8 9" key="1">
    <citation type="submission" date="2023-09" db="EMBL/GenBank/DDBJ databases">
        <authorList>
            <person name="Rey-Velasco X."/>
        </authorList>
    </citation>
    <scope>NUCLEOTIDE SEQUENCE [LARGE SCALE GENOMIC DNA]</scope>
    <source>
        <strain evidence="8 9">P385</strain>
    </source>
</reference>
<dbReference type="InterPro" id="IPR023081">
    <property type="entry name" value="Cell_div_FtsB"/>
</dbReference>
<evidence type="ECO:0000256" key="5">
    <source>
        <dbReference type="ARBA" id="ARBA00023136"/>
    </source>
</evidence>
<dbReference type="Proteomes" id="UP001259982">
    <property type="component" value="Unassembled WGS sequence"/>
</dbReference>
<comment type="subcellular location">
    <subcellularLocation>
        <location evidence="7">Cell inner membrane</location>
        <topology evidence="7">Single-pass type II membrane protein</topology>
    </subcellularLocation>
    <text evidence="7">Localizes to the division septum.</text>
</comment>
<keyword evidence="4 7" id="KW-1133">Transmembrane helix</keyword>
<dbReference type="EMBL" id="JAVRHY010000002">
    <property type="protein sequence ID" value="MDT0617342.1"/>
    <property type="molecule type" value="Genomic_DNA"/>
</dbReference>
<gene>
    <name evidence="7" type="primary">ftsB</name>
    <name evidence="8" type="ORF">RM531_02545</name>
</gene>
<keyword evidence="1 7" id="KW-1003">Cell membrane</keyword>